<dbReference type="AlphaFoldDB" id="A0A0D8XZ40"/>
<gene>
    <name evidence="2" type="ORF">DICVIV_04757</name>
</gene>
<evidence type="ECO:0000313" key="3">
    <source>
        <dbReference type="Proteomes" id="UP000053766"/>
    </source>
</evidence>
<feature type="compositionally biased region" description="Polar residues" evidence="1">
    <location>
        <begin position="45"/>
        <end position="54"/>
    </location>
</feature>
<dbReference type="EMBL" id="KN716245">
    <property type="protein sequence ID" value="KJH49127.1"/>
    <property type="molecule type" value="Genomic_DNA"/>
</dbReference>
<feature type="compositionally biased region" description="Polar residues" evidence="1">
    <location>
        <begin position="65"/>
        <end position="111"/>
    </location>
</feature>
<proteinExistence type="predicted"/>
<keyword evidence="3" id="KW-1185">Reference proteome</keyword>
<evidence type="ECO:0000313" key="2">
    <source>
        <dbReference type="EMBL" id="KJH49127.1"/>
    </source>
</evidence>
<evidence type="ECO:0000256" key="1">
    <source>
        <dbReference type="SAM" id="MobiDB-lite"/>
    </source>
</evidence>
<dbReference type="Proteomes" id="UP000053766">
    <property type="component" value="Unassembled WGS sequence"/>
</dbReference>
<reference evidence="3" key="2">
    <citation type="journal article" date="2016" name="Sci. Rep.">
        <title>Dictyocaulus viviparus genome, variome and transcriptome elucidate lungworm biology and support future intervention.</title>
        <authorList>
            <person name="McNulty S.N."/>
            <person name="Strube C."/>
            <person name="Rosa B.A."/>
            <person name="Martin J.C."/>
            <person name="Tyagi R."/>
            <person name="Choi Y.J."/>
            <person name="Wang Q."/>
            <person name="Hallsworth Pepin K."/>
            <person name="Zhang X."/>
            <person name="Ozersky P."/>
            <person name="Wilson R.K."/>
            <person name="Sternberg P.W."/>
            <person name="Gasser R.B."/>
            <person name="Mitreva M."/>
        </authorList>
    </citation>
    <scope>NUCLEOTIDE SEQUENCE [LARGE SCALE GENOMIC DNA]</scope>
    <source>
        <strain evidence="3">HannoverDv2000</strain>
    </source>
</reference>
<feature type="region of interest" description="Disordered" evidence="1">
    <location>
        <begin position="36"/>
        <end position="111"/>
    </location>
</feature>
<protein>
    <submittedName>
        <fullName evidence="2">Uncharacterized protein</fullName>
    </submittedName>
</protein>
<dbReference type="OrthoDB" id="10070972at2759"/>
<organism evidence="2 3">
    <name type="scientific">Dictyocaulus viviparus</name>
    <name type="common">Bovine lungworm</name>
    <dbReference type="NCBI Taxonomy" id="29172"/>
    <lineage>
        <taxon>Eukaryota</taxon>
        <taxon>Metazoa</taxon>
        <taxon>Ecdysozoa</taxon>
        <taxon>Nematoda</taxon>
        <taxon>Chromadorea</taxon>
        <taxon>Rhabditida</taxon>
        <taxon>Rhabditina</taxon>
        <taxon>Rhabditomorpha</taxon>
        <taxon>Strongyloidea</taxon>
        <taxon>Metastrongylidae</taxon>
        <taxon>Dictyocaulus</taxon>
    </lineage>
</organism>
<name>A0A0D8XZ40_DICVI</name>
<sequence length="111" mass="11905">MERLGQFPLCVPLLQALRPSLPPWLPLSLHPIPPPIQSILPPPSTHSATDSASITIADEEEHSIQSETTDEAVNSQFEVASPTSPSDQPTNETLSRPASADSSIQSEVNTK</sequence>
<reference evidence="2 3" key="1">
    <citation type="submission" date="2013-11" db="EMBL/GenBank/DDBJ databases">
        <title>Draft genome of the bovine lungworm Dictyocaulus viviparus.</title>
        <authorList>
            <person name="Mitreva M."/>
        </authorList>
    </citation>
    <scope>NUCLEOTIDE SEQUENCE [LARGE SCALE GENOMIC DNA]</scope>
    <source>
        <strain evidence="2 3">HannoverDv2000</strain>
    </source>
</reference>
<accession>A0A0D8XZ40</accession>